<accession>A0A314YBL8</accession>
<evidence type="ECO:0000313" key="1">
    <source>
        <dbReference type="EMBL" id="PQQ01638.1"/>
    </source>
</evidence>
<evidence type="ECO:0000313" key="2">
    <source>
        <dbReference type="Proteomes" id="UP000250321"/>
    </source>
</evidence>
<dbReference type="EMBL" id="PJQY01001545">
    <property type="protein sequence ID" value="PQQ01638.1"/>
    <property type="molecule type" value="Genomic_DNA"/>
</dbReference>
<gene>
    <name evidence="1" type="ORF">Pyn_33238</name>
</gene>
<dbReference type="Proteomes" id="UP000250321">
    <property type="component" value="Unassembled WGS sequence"/>
</dbReference>
<sequence>MGELPRVSGMVDVNLLLFKNRASNSLLKSSGGNFPSKSLNLRSRYLRFGICRTTSGNDPTKRLLLTSSSWRRVSLAKLLGMIPQNLFVLMWNTAMSLNMPNSTGRYPAMSAWLMSMPATTSNVGHQSRGTKYSSVSTNISTDPVLSSFKRV</sequence>
<keyword evidence="2" id="KW-1185">Reference proteome</keyword>
<reference evidence="1 2" key="1">
    <citation type="submission" date="2018-02" db="EMBL/GenBank/DDBJ databases">
        <title>Draft genome of wild Prunus yedoensis var. nudiflora.</title>
        <authorList>
            <person name="Baek S."/>
            <person name="Kim J.-H."/>
            <person name="Choi K."/>
            <person name="Kim G.-B."/>
            <person name="Cho A."/>
            <person name="Jang H."/>
            <person name="Shin C.-H."/>
            <person name="Yu H.-J."/>
            <person name="Mun J.-H."/>
        </authorList>
    </citation>
    <scope>NUCLEOTIDE SEQUENCE [LARGE SCALE GENOMIC DNA]</scope>
    <source>
        <strain evidence="2">cv. Jeju island</strain>
        <tissue evidence="1">Leaf</tissue>
    </source>
</reference>
<dbReference type="OrthoDB" id="1504534at2759"/>
<name>A0A314YBL8_PRUYE</name>
<comment type="caution">
    <text evidence="1">The sequence shown here is derived from an EMBL/GenBank/DDBJ whole genome shotgun (WGS) entry which is preliminary data.</text>
</comment>
<dbReference type="AlphaFoldDB" id="A0A314YBL8"/>
<proteinExistence type="predicted"/>
<protein>
    <submittedName>
        <fullName evidence="1">Uncharacterized protein</fullName>
    </submittedName>
</protein>
<dbReference type="STRING" id="2094558.A0A314YBL8"/>
<organism evidence="1 2">
    <name type="scientific">Prunus yedoensis var. nudiflora</name>
    <dbReference type="NCBI Taxonomy" id="2094558"/>
    <lineage>
        <taxon>Eukaryota</taxon>
        <taxon>Viridiplantae</taxon>
        <taxon>Streptophyta</taxon>
        <taxon>Embryophyta</taxon>
        <taxon>Tracheophyta</taxon>
        <taxon>Spermatophyta</taxon>
        <taxon>Magnoliopsida</taxon>
        <taxon>eudicotyledons</taxon>
        <taxon>Gunneridae</taxon>
        <taxon>Pentapetalae</taxon>
        <taxon>rosids</taxon>
        <taxon>fabids</taxon>
        <taxon>Rosales</taxon>
        <taxon>Rosaceae</taxon>
        <taxon>Amygdaloideae</taxon>
        <taxon>Amygdaleae</taxon>
        <taxon>Prunus</taxon>
    </lineage>
</organism>